<organism evidence="2 3">
    <name type="scientific">Necator americanus</name>
    <name type="common">Human hookworm</name>
    <dbReference type="NCBI Taxonomy" id="51031"/>
    <lineage>
        <taxon>Eukaryota</taxon>
        <taxon>Metazoa</taxon>
        <taxon>Ecdysozoa</taxon>
        <taxon>Nematoda</taxon>
        <taxon>Chromadorea</taxon>
        <taxon>Rhabditida</taxon>
        <taxon>Rhabditina</taxon>
        <taxon>Rhabditomorpha</taxon>
        <taxon>Strongyloidea</taxon>
        <taxon>Ancylostomatidae</taxon>
        <taxon>Bunostominae</taxon>
        <taxon>Necator</taxon>
    </lineage>
</organism>
<dbReference type="Pfam" id="PF00635">
    <property type="entry name" value="Motile_Sperm"/>
    <property type="match status" value="1"/>
</dbReference>
<comment type="caution">
    <text evidence="2">The sequence shown here is derived from an EMBL/GenBank/DDBJ whole genome shotgun (WGS) entry which is preliminary data.</text>
</comment>
<dbReference type="SUPFAM" id="SSF49354">
    <property type="entry name" value="PapD-like"/>
    <property type="match status" value="1"/>
</dbReference>
<keyword evidence="3" id="KW-1185">Reference proteome</keyword>
<gene>
    <name evidence="2" type="primary">Necator_chrIV.g17140</name>
    <name evidence="2" type="ORF">RB195_003842</name>
</gene>
<reference evidence="2 3" key="1">
    <citation type="submission" date="2023-08" db="EMBL/GenBank/DDBJ databases">
        <title>A Necator americanus chromosomal reference genome.</title>
        <authorList>
            <person name="Ilik V."/>
            <person name="Petrzelkova K.J."/>
            <person name="Pardy F."/>
            <person name="Fuh T."/>
            <person name="Niatou-Singa F.S."/>
            <person name="Gouil Q."/>
            <person name="Baker L."/>
            <person name="Ritchie M.E."/>
            <person name="Jex A.R."/>
            <person name="Gazzola D."/>
            <person name="Li H."/>
            <person name="Toshio Fujiwara R."/>
            <person name="Zhan B."/>
            <person name="Aroian R.V."/>
            <person name="Pafco B."/>
            <person name="Schwarz E.M."/>
        </authorList>
    </citation>
    <scope>NUCLEOTIDE SEQUENCE [LARGE SCALE GENOMIC DNA]</scope>
    <source>
        <strain evidence="2 3">Aroian</strain>
        <tissue evidence="2">Whole animal</tissue>
    </source>
</reference>
<name>A0ABR1DQF3_NECAM</name>
<dbReference type="EMBL" id="JAVFWL010000004">
    <property type="protein sequence ID" value="KAK6752676.1"/>
    <property type="molecule type" value="Genomic_DNA"/>
</dbReference>
<protein>
    <recommendedName>
        <fullName evidence="1">MSP domain-containing protein</fullName>
    </recommendedName>
</protein>
<dbReference type="InterPro" id="IPR008962">
    <property type="entry name" value="PapD-like_sf"/>
</dbReference>
<dbReference type="InterPro" id="IPR013783">
    <property type="entry name" value="Ig-like_fold"/>
</dbReference>
<feature type="domain" description="MSP" evidence="1">
    <location>
        <begin position="32"/>
        <end position="108"/>
    </location>
</feature>
<dbReference type="Gene3D" id="2.60.40.10">
    <property type="entry name" value="Immunoglobulins"/>
    <property type="match status" value="1"/>
</dbReference>
<evidence type="ECO:0000313" key="2">
    <source>
        <dbReference type="EMBL" id="KAK6752676.1"/>
    </source>
</evidence>
<proteinExistence type="predicted"/>
<evidence type="ECO:0000259" key="1">
    <source>
        <dbReference type="Pfam" id="PF00635"/>
    </source>
</evidence>
<accession>A0ABR1DQF3</accession>
<sequence>MSHSFVAMSMVIPSMVVPSQNPLFVGIGGSRRELRSNSDRKIAFKLVFPPNSNYSAQETFGVIPELGKVTILLTRANCRCAEEKMTIQYAAMANGQTDPAASFASGTPTGEFIGETEVRLSPIS</sequence>
<dbReference type="InterPro" id="IPR000535">
    <property type="entry name" value="MSP_dom"/>
</dbReference>
<dbReference type="Proteomes" id="UP001303046">
    <property type="component" value="Unassembled WGS sequence"/>
</dbReference>
<evidence type="ECO:0000313" key="3">
    <source>
        <dbReference type="Proteomes" id="UP001303046"/>
    </source>
</evidence>